<evidence type="ECO:0000256" key="1">
    <source>
        <dbReference type="SAM" id="Phobius"/>
    </source>
</evidence>
<feature type="domain" description="Ubiquitin-like" evidence="2">
    <location>
        <begin position="18"/>
        <end position="70"/>
    </location>
</feature>
<proteinExistence type="predicted"/>
<sequence length="230" mass="25329">MGSPDAAESSGSPDDAIVNILVKAIGKKPVLVQVQQDCSVAVLRSQAAQAAGLHCKGVEVVFKGCALQDHDCAPKFRHNDTVLVFVAPKVSPKPLSWLSAADQTEAEEEAEAKLLLRNLSRTAPAWKVRLVTFLKTRCRTPDDVILYVMNIPFWKWLLFASWAAASRVAARNEWGPIYLILTGFVVIFSNLGKRAEGEMSAYSVFNEGYQELPGTFNAERVDQQVRHGQM</sequence>
<evidence type="ECO:0000313" key="4">
    <source>
        <dbReference type="Proteomes" id="UP001190700"/>
    </source>
</evidence>
<dbReference type="PROSITE" id="PS50053">
    <property type="entry name" value="UBIQUITIN_2"/>
    <property type="match status" value="1"/>
</dbReference>
<dbReference type="PANTHER" id="PTHR13527:SF0">
    <property type="entry name" value="SAYSVFN DOMAIN-CONTAINING PROTEIN 1"/>
    <property type="match status" value="1"/>
</dbReference>
<organism evidence="3 4">
    <name type="scientific">Cymbomonas tetramitiformis</name>
    <dbReference type="NCBI Taxonomy" id="36881"/>
    <lineage>
        <taxon>Eukaryota</taxon>
        <taxon>Viridiplantae</taxon>
        <taxon>Chlorophyta</taxon>
        <taxon>Pyramimonadophyceae</taxon>
        <taxon>Pyramimonadales</taxon>
        <taxon>Pyramimonadaceae</taxon>
        <taxon>Cymbomonas</taxon>
    </lineage>
</organism>
<dbReference type="Proteomes" id="UP001190700">
    <property type="component" value="Unassembled WGS sequence"/>
</dbReference>
<dbReference type="EMBL" id="LGRX02008990">
    <property type="protein sequence ID" value="KAK3272401.1"/>
    <property type="molecule type" value="Genomic_DNA"/>
</dbReference>
<keyword evidence="1" id="KW-0812">Transmembrane</keyword>
<dbReference type="InterPro" id="IPR019387">
    <property type="entry name" value="SAYSvFN_dom"/>
</dbReference>
<protein>
    <recommendedName>
        <fullName evidence="2">Ubiquitin-like domain-containing protein</fullName>
    </recommendedName>
</protein>
<dbReference type="Pfam" id="PF10260">
    <property type="entry name" value="SAYSvFN"/>
    <property type="match status" value="1"/>
</dbReference>
<dbReference type="InterPro" id="IPR039159">
    <property type="entry name" value="SAYSD1"/>
</dbReference>
<gene>
    <name evidence="3" type="ORF">CYMTET_19303</name>
</gene>
<dbReference type="PANTHER" id="PTHR13527">
    <property type="entry name" value="SAYSVFN DOMAIN-CONTAINING PROTEIN 1"/>
    <property type="match status" value="1"/>
</dbReference>
<dbReference type="InterPro" id="IPR000626">
    <property type="entry name" value="Ubiquitin-like_dom"/>
</dbReference>
<reference evidence="3 4" key="1">
    <citation type="journal article" date="2015" name="Genome Biol. Evol.">
        <title>Comparative Genomics of a Bacterivorous Green Alga Reveals Evolutionary Causalities and Consequences of Phago-Mixotrophic Mode of Nutrition.</title>
        <authorList>
            <person name="Burns J.A."/>
            <person name="Paasch A."/>
            <person name="Narechania A."/>
            <person name="Kim E."/>
        </authorList>
    </citation>
    <scope>NUCLEOTIDE SEQUENCE [LARGE SCALE GENOMIC DNA]</scope>
    <source>
        <strain evidence="3 4">PLY_AMNH</strain>
    </source>
</reference>
<comment type="caution">
    <text evidence="3">The sequence shown here is derived from an EMBL/GenBank/DDBJ whole genome shotgun (WGS) entry which is preliminary data.</text>
</comment>
<name>A0AAE0L509_9CHLO</name>
<evidence type="ECO:0000313" key="3">
    <source>
        <dbReference type="EMBL" id="KAK3272401.1"/>
    </source>
</evidence>
<dbReference type="AlphaFoldDB" id="A0AAE0L509"/>
<feature type="transmembrane region" description="Helical" evidence="1">
    <location>
        <begin position="175"/>
        <end position="192"/>
    </location>
</feature>
<dbReference type="CDD" id="cd17039">
    <property type="entry name" value="Ubl_ubiquitin_like"/>
    <property type="match status" value="1"/>
</dbReference>
<dbReference type="InterPro" id="IPR029071">
    <property type="entry name" value="Ubiquitin-like_domsf"/>
</dbReference>
<accession>A0AAE0L509</accession>
<keyword evidence="1" id="KW-0472">Membrane</keyword>
<keyword evidence="1" id="KW-1133">Transmembrane helix</keyword>
<evidence type="ECO:0000259" key="2">
    <source>
        <dbReference type="PROSITE" id="PS50053"/>
    </source>
</evidence>
<dbReference type="SUPFAM" id="SSF54236">
    <property type="entry name" value="Ubiquitin-like"/>
    <property type="match status" value="1"/>
</dbReference>
<feature type="transmembrane region" description="Helical" evidence="1">
    <location>
        <begin position="144"/>
        <end position="163"/>
    </location>
</feature>
<keyword evidence="4" id="KW-1185">Reference proteome</keyword>